<keyword evidence="2" id="KW-0269">Exonuclease</keyword>
<keyword evidence="3" id="KW-1185">Reference proteome</keyword>
<dbReference type="Gene3D" id="3.60.10.10">
    <property type="entry name" value="Endonuclease/exonuclease/phosphatase"/>
    <property type="match status" value="1"/>
</dbReference>
<dbReference type="InterPro" id="IPR000300">
    <property type="entry name" value="IPPc"/>
</dbReference>
<keyword evidence="2" id="KW-0540">Nuclease</keyword>
<keyword evidence="2" id="KW-0378">Hydrolase</keyword>
<dbReference type="GO" id="GO:0046856">
    <property type="term" value="P:phosphatidylinositol dephosphorylation"/>
    <property type="evidence" value="ECO:0007669"/>
    <property type="project" value="InterPro"/>
</dbReference>
<dbReference type="InterPro" id="IPR036691">
    <property type="entry name" value="Endo/exonu/phosph_ase_sf"/>
</dbReference>
<dbReference type="GO" id="GO:0016791">
    <property type="term" value="F:phosphatase activity"/>
    <property type="evidence" value="ECO:0007669"/>
    <property type="project" value="InterPro"/>
</dbReference>
<dbReference type="GO" id="GO:0004767">
    <property type="term" value="F:sphingomyelin phosphodiesterase activity"/>
    <property type="evidence" value="ECO:0007669"/>
    <property type="project" value="InterPro"/>
</dbReference>
<evidence type="ECO:0000259" key="1">
    <source>
        <dbReference type="Pfam" id="PF22669"/>
    </source>
</evidence>
<dbReference type="OrthoDB" id="40902at2759"/>
<dbReference type="InterPro" id="IPR038772">
    <property type="entry name" value="Sph/SMPD2-like"/>
</dbReference>
<dbReference type="AlphaFoldDB" id="A0A2H6KGZ5"/>
<protein>
    <submittedName>
        <fullName evidence="2">Endonuclease exonuclease phosphatase family protein</fullName>
    </submittedName>
</protein>
<gene>
    <name evidence="2" type="ORF">BOVATA_037440</name>
</gene>
<dbReference type="PANTHER" id="PTHR16320">
    <property type="entry name" value="SPHINGOMYELINASE FAMILY MEMBER"/>
    <property type="match status" value="1"/>
</dbReference>
<evidence type="ECO:0000313" key="3">
    <source>
        <dbReference type="Proteomes" id="UP000236319"/>
    </source>
</evidence>
<dbReference type="GO" id="GO:0004527">
    <property type="term" value="F:exonuclease activity"/>
    <property type="evidence" value="ECO:0007669"/>
    <property type="project" value="UniProtKB-KW"/>
</dbReference>
<reference evidence="2 3" key="1">
    <citation type="journal article" date="2017" name="BMC Genomics">
        <title>Whole-genome assembly of Babesia ovata and comparative genomics between closely related pathogens.</title>
        <authorList>
            <person name="Yamagishi J."/>
            <person name="Asada M."/>
            <person name="Hakimi H."/>
            <person name="Tanaka T.Q."/>
            <person name="Sugimoto C."/>
            <person name="Kawazu S."/>
        </authorList>
    </citation>
    <scope>NUCLEOTIDE SEQUENCE [LARGE SCALE GENOMIC DNA]</scope>
    <source>
        <strain evidence="2 3">Miyake</strain>
    </source>
</reference>
<dbReference type="VEuPathDB" id="PiroplasmaDB:BOVATA_037440"/>
<dbReference type="Proteomes" id="UP000236319">
    <property type="component" value="Unassembled WGS sequence"/>
</dbReference>
<accession>A0A2H6KGZ5</accession>
<dbReference type="PANTHER" id="PTHR16320:SF23">
    <property type="entry name" value="SPHINGOMYELINASE C 1"/>
    <property type="match status" value="1"/>
</dbReference>
<evidence type="ECO:0000313" key="2">
    <source>
        <dbReference type="EMBL" id="GBE62251.1"/>
    </source>
</evidence>
<dbReference type="GO" id="GO:0004519">
    <property type="term" value="F:endonuclease activity"/>
    <property type="evidence" value="ECO:0007669"/>
    <property type="project" value="UniProtKB-KW"/>
</dbReference>
<dbReference type="SUPFAM" id="SSF56219">
    <property type="entry name" value="DNase I-like"/>
    <property type="match status" value="1"/>
</dbReference>
<comment type="caution">
    <text evidence="2">The sequence shown here is derived from an EMBL/GenBank/DDBJ whole genome shotgun (WGS) entry which is preliminary data.</text>
</comment>
<dbReference type="RefSeq" id="XP_028868494.1">
    <property type="nucleotide sequence ID" value="XM_029012661.1"/>
</dbReference>
<organism evidence="2 3">
    <name type="scientific">Babesia ovata</name>
    <dbReference type="NCBI Taxonomy" id="189622"/>
    <lineage>
        <taxon>Eukaryota</taxon>
        <taxon>Sar</taxon>
        <taxon>Alveolata</taxon>
        <taxon>Apicomplexa</taxon>
        <taxon>Aconoidasida</taxon>
        <taxon>Piroplasmida</taxon>
        <taxon>Babesiidae</taxon>
        <taxon>Babesia</taxon>
    </lineage>
</organism>
<name>A0A2H6KGZ5_9APIC</name>
<sequence>MAQLEPVTLMSYNVQGIPSFLLPVADLNSRISAIAEYVSRIVRKYNVDILVCQELFSYKLYREIKGALSNYMGLDSGIIKNPFAKSGWKSFLDRVLHTFNIIGSGIIIFSKHPITNRAKMLYSDGVFTDIYAAKGAVAARISVNNRLIDVVGTHLQTYREKEAHAVRVAQMAELHGWMETLFDRKGRLESGKDAEKEVPVVLTGDLNCCIKNQNKYFKEIFSVFEGKLETMFGLEGVQPTFSTRLNDFCRYQQWPDEYDDVFDYIFKPPHVEVMQPQTVVLEGLEKPIHVGGSSISSCVSTPQPIHHASDHQPIFAMIKI</sequence>
<proteinExistence type="predicted"/>
<dbReference type="EMBL" id="BDSA01000004">
    <property type="protein sequence ID" value="GBE62251.1"/>
    <property type="molecule type" value="Genomic_DNA"/>
</dbReference>
<keyword evidence="2" id="KW-0255">Endonuclease</keyword>
<feature type="domain" description="Inositol polyphosphate-related phosphatase" evidence="1">
    <location>
        <begin position="46"/>
        <end position="225"/>
    </location>
</feature>
<dbReference type="GeneID" id="39876021"/>
<dbReference type="Pfam" id="PF22669">
    <property type="entry name" value="Exo_endo_phos2"/>
    <property type="match status" value="1"/>
</dbReference>